<protein>
    <submittedName>
        <fullName evidence="2">Uncharacterized NAD(P)/FAD-binding protein YdhS</fullName>
    </submittedName>
</protein>
<dbReference type="SUPFAM" id="SSF51905">
    <property type="entry name" value="FAD/NAD(P)-binding domain"/>
    <property type="match status" value="2"/>
</dbReference>
<name>A0A286D8E6_9GAMM</name>
<evidence type="ECO:0000313" key="3">
    <source>
        <dbReference type="Proteomes" id="UP000219374"/>
    </source>
</evidence>
<sequence>MPADDRPYDIGIIGGGAGGVLTALHALRLARTAVRIVLFEPAPTLARGVAYATTRAEHLLNVPVRRMSAFDAAPDDFLDYVAATSPADGPDRDALAHRYAERRRYGDYLMTRLRQARDASAASLEIRRQQVTALQVADGRYRLTTEDGQTLVCAGVVLAVGNRPRPLPARGASGLAATARLEAWDFDAIAEIPADADVCIVGSGLSMVDAVLTMARNGHRGRVHVLSRHALLPLAHTAYAVAEFDVEALLPLDLRGRIRFLRRAAAEASSRQLPWQAVMERLRPHGQALWQSLTPADQRRFLRHAVRLWDVHRHRIAPSVQACLAAMRGRGQLRLHRGRLDTAMPVGPRIRLSLRMRDGRSQQLDVDRIINATGVEMRVQTMRNPLLSDLLGRGHAQPGTHGIGLKTAHDGSLVDADGNPQPGLIAIGSLRIGCLWESIAVPELRGQAEAAARQLLALQER</sequence>
<gene>
    <name evidence="2" type="ORF">SAMN06296416_105204</name>
</gene>
<accession>A0A286D8E6</accession>
<keyword evidence="3" id="KW-1185">Reference proteome</keyword>
<dbReference type="InterPro" id="IPR036188">
    <property type="entry name" value="FAD/NAD-bd_sf"/>
</dbReference>
<dbReference type="InterPro" id="IPR052189">
    <property type="entry name" value="L-asp_N-monooxygenase_NS-form"/>
</dbReference>
<dbReference type="PRINTS" id="PR00411">
    <property type="entry name" value="PNDRDTASEI"/>
</dbReference>
<evidence type="ECO:0000313" key="2">
    <source>
        <dbReference type="EMBL" id="SOD54931.1"/>
    </source>
</evidence>
<dbReference type="PANTHER" id="PTHR40254:SF1">
    <property type="entry name" value="BLR0577 PROTEIN"/>
    <property type="match status" value="1"/>
</dbReference>
<dbReference type="Pfam" id="PF13454">
    <property type="entry name" value="NAD_binding_9"/>
    <property type="match status" value="1"/>
</dbReference>
<dbReference type="Gene3D" id="3.50.50.60">
    <property type="entry name" value="FAD/NAD(P)-binding domain"/>
    <property type="match status" value="1"/>
</dbReference>
<proteinExistence type="predicted"/>
<reference evidence="2 3" key="1">
    <citation type="submission" date="2017-09" db="EMBL/GenBank/DDBJ databases">
        <authorList>
            <person name="Ehlers B."/>
            <person name="Leendertz F.H."/>
        </authorList>
    </citation>
    <scope>NUCLEOTIDE SEQUENCE [LARGE SCALE GENOMIC DNA]</scope>
    <source>
        <strain evidence="2 3">CGMCC 1.10978</strain>
    </source>
</reference>
<dbReference type="PANTHER" id="PTHR40254">
    <property type="entry name" value="BLR0577 PROTEIN"/>
    <property type="match status" value="1"/>
</dbReference>
<dbReference type="EMBL" id="OCND01000005">
    <property type="protein sequence ID" value="SOD54931.1"/>
    <property type="molecule type" value="Genomic_DNA"/>
</dbReference>
<dbReference type="Proteomes" id="UP000219374">
    <property type="component" value="Unassembled WGS sequence"/>
</dbReference>
<organism evidence="2 3">
    <name type="scientific">Pseudoxanthomonas wuyuanensis</name>
    <dbReference type="NCBI Taxonomy" id="1073196"/>
    <lineage>
        <taxon>Bacteria</taxon>
        <taxon>Pseudomonadati</taxon>
        <taxon>Pseudomonadota</taxon>
        <taxon>Gammaproteobacteria</taxon>
        <taxon>Lysobacterales</taxon>
        <taxon>Lysobacteraceae</taxon>
        <taxon>Pseudoxanthomonas</taxon>
    </lineage>
</organism>
<dbReference type="RefSeq" id="WP_238394741.1">
    <property type="nucleotide sequence ID" value="NZ_PDWU01000042.1"/>
</dbReference>
<dbReference type="PRINTS" id="PR00368">
    <property type="entry name" value="FADPNR"/>
</dbReference>
<dbReference type="InterPro" id="IPR038732">
    <property type="entry name" value="HpyO/CreE_NAD-binding"/>
</dbReference>
<evidence type="ECO:0000259" key="1">
    <source>
        <dbReference type="Pfam" id="PF13454"/>
    </source>
</evidence>
<dbReference type="AlphaFoldDB" id="A0A286D8E6"/>
<feature type="domain" description="FAD-dependent urate hydroxylase HpyO/Asp monooxygenase CreE-like FAD/NAD(P)-binding" evidence="1">
    <location>
        <begin position="12"/>
        <end position="162"/>
    </location>
</feature>